<dbReference type="Proteomes" id="UP000785200">
    <property type="component" value="Unassembled WGS sequence"/>
</dbReference>
<evidence type="ECO:0000256" key="2">
    <source>
        <dbReference type="ARBA" id="ARBA00022833"/>
    </source>
</evidence>
<keyword evidence="5" id="KW-0804">Transcription</keyword>
<reference evidence="7" key="1">
    <citation type="submission" date="2019-07" db="EMBL/GenBank/DDBJ databases">
        <title>Hyphodiscus hymeniophilus genome sequencing and assembly.</title>
        <authorList>
            <person name="Kramer G."/>
            <person name="Nodwell J."/>
        </authorList>
    </citation>
    <scope>NUCLEOTIDE SEQUENCE</scope>
    <source>
        <strain evidence="7">ATCC 34498</strain>
    </source>
</reference>
<keyword evidence="6" id="KW-0539">Nucleus</keyword>
<dbReference type="AlphaFoldDB" id="A0A9P6VGN1"/>
<dbReference type="InterPro" id="IPR021858">
    <property type="entry name" value="Fun_TF"/>
</dbReference>
<evidence type="ECO:0000256" key="3">
    <source>
        <dbReference type="ARBA" id="ARBA00023015"/>
    </source>
</evidence>
<dbReference type="PANTHER" id="PTHR36206">
    <property type="entry name" value="ASPERCRYPTIN BIOSYNTHESIS CLUSTER-SPECIFIC TRANSCRIPTION REGULATOR ATNN-RELATED"/>
    <property type="match status" value="1"/>
</dbReference>
<evidence type="ECO:0000313" key="8">
    <source>
        <dbReference type="Proteomes" id="UP000785200"/>
    </source>
</evidence>
<name>A0A9P6VGN1_9HELO</name>
<dbReference type="GO" id="GO:0003677">
    <property type="term" value="F:DNA binding"/>
    <property type="evidence" value="ECO:0007669"/>
    <property type="project" value="UniProtKB-KW"/>
</dbReference>
<evidence type="ECO:0000256" key="4">
    <source>
        <dbReference type="ARBA" id="ARBA00023125"/>
    </source>
</evidence>
<dbReference type="EMBL" id="VNKQ01000012">
    <property type="protein sequence ID" value="KAG0647585.1"/>
    <property type="molecule type" value="Genomic_DNA"/>
</dbReference>
<protein>
    <submittedName>
        <fullName evidence="7">Aspercryptin biosynthesis cluster-specific transcription regulator</fullName>
    </submittedName>
</protein>
<proteinExistence type="predicted"/>
<keyword evidence="1" id="KW-0479">Metal-binding</keyword>
<keyword evidence="8" id="KW-1185">Reference proteome</keyword>
<dbReference type="GO" id="GO:0046872">
    <property type="term" value="F:metal ion binding"/>
    <property type="evidence" value="ECO:0007669"/>
    <property type="project" value="UniProtKB-KW"/>
</dbReference>
<keyword evidence="3" id="KW-0805">Transcription regulation</keyword>
<gene>
    <name evidence="7" type="ORF">D0Z07_6633</name>
</gene>
<dbReference type="OrthoDB" id="2593732at2759"/>
<accession>A0A9P6VGN1</accession>
<dbReference type="PANTHER" id="PTHR36206:SF12">
    <property type="entry name" value="ASPERCRYPTIN BIOSYNTHESIS CLUSTER-SPECIFIC TRANSCRIPTION REGULATOR ATNN-RELATED"/>
    <property type="match status" value="1"/>
</dbReference>
<keyword evidence="4" id="KW-0238">DNA-binding</keyword>
<organism evidence="7 8">
    <name type="scientific">Hyphodiscus hymeniophilus</name>
    <dbReference type="NCBI Taxonomy" id="353542"/>
    <lineage>
        <taxon>Eukaryota</taxon>
        <taxon>Fungi</taxon>
        <taxon>Dikarya</taxon>
        <taxon>Ascomycota</taxon>
        <taxon>Pezizomycotina</taxon>
        <taxon>Leotiomycetes</taxon>
        <taxon>Helotiales</taxon>
        <taxon>Hyphodiscaceae</taxon>
        <taxon>Hyphodiscus</taxon>
    </lineage>
</organism>
<dbReference type="Pfam" id="PF11951">
    <property type="entry name" value="Fungal_trans_2"/>
    <property type="match status" value="1"/>
</dbReference>
<evidence type="ECO:0000313" key="7">
    <source>
        <dbReference type="EMBL" id="KAG0647585.1"/>
    </source>
</evidence>
<evidence type="ECO:0000256" key="6">
    <source>
        <dbReference type="ARBA" id="ARBA00023242"/>
    </source>
</evidence>
<keyword evidence="2" id="KW-0862">Zinc</keyword>
<comment type="caution">
    <text evidence="7">The sequence shown here is derived from an EMBL/GenBank/DDBJ whole genome shotgun (WGS) entry which is preliminary data.</text>
</comment>
<dbReference type="InterPro" id="IPR052360">
    <property type="entry name" value="Transcr_Regulatory_Proteins"/>
</dbReference>
<sequence>MGHVLHRKPRTEAYRTAQQWANSLHRVFDNIDKRRSKSASKSPAELPSNPSLAITLGPYSDLDADAQERRGFYFFCHRTAAEISGYLPSEFWDTLLLQASHTDPAILHAVIALGSLHEIYEEHTSRCLEDGEALDRRRFALQQSNKAISHLGTQLALAPPSGEVILICCLLFICLETFQGDYSAALTHLDSGLRILGSLMHQDRHPALASDLPTYHDRGFVENTLAPLFTQLDLQASTYLNTRTVNYKLIAKDLDAAPPIPEQFTSLTEAQECLNSQLHYMLHYENEAWQRLAEAKDGSDYETPDELMSMFLDAQANHRTLLEKWLMTLNGYLTNYSVKMGSKELRAAVVLKIHHITCKILLEATLFDHETGFDELVDEFGRIVALAETFSKISSSTQRSGTKPSYSFGWGVLPSLYYTAVRCRHPIIRRRALALLSASPRREGVWDSLILASIIRWVIGEEESDLDEVTCAEDVPLSVRIYMVERSLRVAERRCLVKYMKGRRNEYNGLRNKWDEVWVTW</sequence>
<evidence type="ECO:0000256" key="5">
    <source>
        <dbReference type="ARBA" id="ARBA00023163"/>
    </source>
</evidence>
<evidence type="ECO:0000256" key="1">
    <source>
        <dbReference type="ARBA" id="ARBA00022723"/>
    </source>
</evidence>